<organism evidence="3 4">
    <name type="scientific">Hyaloscypha variabilis (strain UAMH 11265 / GT02V1 / F)</name>
    <name type="common">Meliniomyces variabilis</name>
    <dbReference type="NCBI Taxonomy" id="1149755"/>
    <lineage>
        <taxon>Eukaryota</taxon>
        <taxon>Fungi</taxon>
        <taxon>Dikarya</taxon>
        <taxon>Ascomycota</taxon>
        <taxon>Pezizomycotina</taxon>
        <taxon>Leotiomycetes</taxon>
        <taxon>Helotiales</taxon>
        <taxon>Hyaloscyphaceae</taxon>
        <taxon>Hyaloscypha</taxon>
        <taxon>Hyaloscypha variabilis</taxon>
    </lineage>
</organism>
<sequence length="298" mass="32618">MTSVASIPWNHKRNQEQPTTYQSLVPIAITSIVSYPGDPFQRRAEASKTSTSYQPVAPILGFTSLVSYSGDPYQKRSEEAKTSYQPLAPILGFTSAISYPGDPFQKRAEEQKTSYQPAPMFALTSVVTYPWHKREEQKTRYQPLSALSSVLAERDNGPHERASITTTLVTETRAPAKASSSPTLDSKTPQPTITTLPIPTKTGVAGCNVQGTPSAVLTSDILERAYAADPLSCQLLCMYRSRCEAYSFQASTSASRKNCVFYSTYIDGSKVLLGNSGIYFSDKYPDDGSNFCYGSSEL</sequence>
<proteinExistence type="predicted"/>
<reference evidence="3 4" key="1">
    <citation type="submission" date="2016-04" db="EMBL/GenBank/DDBJ databases">
        <title>A degradative enzymes factory behind the ericoid mycorrhizal symbiosis.</title>
        <authorList>
            <consortium name="DOE Joint Genome Institute"/>
            <person name="Martino E."/>
            <person name="Morin E."/>
            <person name="Grelet G."/>
            <person name="Kuo A."/>
            <person name="Kohler A."/>
            <person name="Daghino S."/>
            <person name="Barry K."/>
            <person name="Choi C."/>
            <person name="Cichocki N."/>
            <person name="Clum A."/>
            <person name="Copeland A."/>
            <person name="Hainaut M."/>
            <person name="Haridas S."/>
            <person name="Labutti K."/>
            <person name="Lindquist E."/>
            <person name="Lipzen A."/>
            <person name="Khouja H.-R."/>
            <person name="Murat C."/>
            <person name="Ohm R."/>
            <person name="Olson A."/>
            <person name="Spatafora J."/>
            <person name="Veneault-Fourrey C."/>
            <person name="Henrissat B."/>
            <person name="Grigoriev I."/>
            <person name="Martin F."/>
            <person name="Perotto S."/>
        </authorList>
    </citation>
    <scope>NUCLEOTIDE SEQUENCE [LARGE SCALE GENOMIC DNA]</scope>
    <source>
        <strain evidence="3 4">F</strain>
    </source>
</reference>
<evidence type="ECO:0000256" key="1">
    <source>
        <dbReference type="SAM" id="MobiDB-lite"/>
    </source>
</evidence>
<protein>
    <recommendedName>
        <fullName evidence="2">Apple domain-containing protein</fullName>
    </recommendedName>
</protein>
<feature type="region of interest" description="Disordered" evidence="1">
    <location>
        <begin position="170"/>
        <end position="192"/>
    </location>
</feature>
<evidence type="ECO:0000313" key="3">
    <source>
        <dbReference type="EMBL" id="PMD43505.1"/>
    </source>
</evidence>
<dbReference type="InterPro" id="IPR003609">
    <property type="entry name" value="Pan_app"/>
</dbReference>
<keyword evidence="4" id="KW-1185">Reference proteome</keyword>
<accession>A0A2J6RYD0</accession>
<evidence type="ECO:0000259" key="2">
    <source>
        <dbReference type="PROSITE" id="PS50948"/>
    </source>
</evidence>
<evidence type="ECO:0000313" key="4">
    <source>
        <dbReference type="Proteomes" id="UP000235786"/>
    </source>
</evidence>
<dbReference type="EMBL" id="KZ613942">
    <property type="protein sequence ID" value="PMD43505.1"/>
    <property type="molecule type" value="Genomic_DNA"/>
</dbReference>
<dbReference type="AlphaFoldDB" id="A0A2J6RYD0"/>
<dbReference type="Proteomes" id="UP000235786">
    <property type="component" value="Unassembled WGS sequence"/>
</dbReference>
<dbReference type="OrthoDB" id="3557107at2759"/>
<dbReference type="PROSITE" id="PS50948">
    <property type="entry name" value="PAN"/>
    <property type="match status" value="1"/>
</dbReference>
<gene>
    <name evidence="3" type="ORF">L207DRAFT_526662</name>
</gene>
<name>A0A2J6RYD0_HYAVF</name>
<feature type="domain" description="Apple" evidence="2">
    <location>
        <begin position="207"/>
        <end position="285"/>
    </location>
</feature>